<keyword evidence="4" id="KW-1185">Reference proteome</keyword>
<accession>A0A1L3IA54</accession>
<dbReference type="PROSITE" id="PS00330">
    <property type="entry name" value="HEMOLYSIN_CALCIUM"/>
    <property type="match status" value="6"/>
</dbReference>
<dbReference type="GO" id="GO:0005576">
    <property type="term" value="C:extracellular region"/>
    <property type="evidence" value="ECO:0007669"/>
    <property type="project" value="UniProtKB-SubCell"/>
</dbReference>
<dbReference type="RefSeq" id="WP_072506609.1">
    <property type="nucleotide sequence ID" value="NZ_CP016365.1"/>
</dbReference>
<dbReference type="InterPro" id="IPR001343">
    <property type="entry name" value="Hemolysn_Ca-bd"/>
</dbReference>
<evidence type="ECO:0000313" key="3">
    <source>
        <dbReference type="EMBL" id="APG48968.1"/>
    </source>
</evidence>
<dbReference type="EMBL" id="CP016365">
    <property type="protein sequence ID" value="APG48968.1"/>
    <property type="molecule type" value="Genomic_DNA"/>
</dbReference>
<name>A0A1L3IA54_9RHOB</name>
<proteinExistence type="predicted"/>
<keyword evidence="2" id="KW-0964">Secreted</keyword>
<dbReference type="InterPro" id="IPR050557">
    <property type="entry name" value="RTX_toxin/Mannuronan_C5-epim"/>
</dbReference>
<dbReference type="InterPro" id="IPR011049">
    <property type="entry name" value="Serralysin-like_metalloprot_C"/>
</dbReference>
<dbReference type="PRINTS" id="PR00313">
    <property type="entry name" value="CABNDNGRPT"/>
</dbReference>
<dbReference type="PANTHER" id="PTHR38340:SF1">
    <property type="entry name" value="S-LAYER PROTEIN"/>
    <property type="match status" value="1"/>
</dbReference>
<dbReference type="GO" id="GO:0005509">
    <property type="term" value="F:calcium ion binding"/>
    <property type="evidence" value="ECO:0007669"/>
    <property type="project" value="InterPro"/>
</dbReference>
<dbReference type="SUPFAM" id="SSF51120">
    <property type="entry name" value="beta-Roll"/>
    <property type="match status" value="2"/>
</dbReference>
<dbReference type="Pfam" id="PF00353">
    <property type="entry name" value="HemolysinCabind"/>
    <property type="match status" value="4"/>
</dbReference>
<keyword evidence="3" id="KW-0614">Plasmid</keyword>
<evidence type="ECO:0000313" key="4">
    <source>
        <dbReference type="Proteomes" id="UP000183859"/>
    </source>
</evidence>
<organism evidence="3 4">
    <name type="scientific">Phaeobacter porticola</name>
    <dbReference type="NCBI Taxonomy" id="1844006"/>
    <lineage>
        <taxon>Bacteria</taxon>
        <taxon>Pseudomonadati</taxon>
        <taxon>Pseudomonadota</taxon>
        <taxon>Alphaproteobacteria</taxon>
        <taxon>Rhodobacterales</taxon>
        <taxon>Roseobacteraceae</taxon>
        <taxon>Phaeobacter</taxon>
    </lineage>
</organism>
<dbReference type="Proteomes" id="UP000183859">
    <property type="component" value="Plasmid pP97_a"/>
</dbReference>
<comment type="subcellular location">
    <subcellularLocation>
        <location evidence="1">Secreted</location>
    </subcellularLocation>
</comment>
<dbReference type="Gene3D" id="2.150.10.10">
    <property type="entry name" value="Serralysin-like metalloprotease, C-terminal"/>
    <property type="match status" value="2"/>
</dbReference>
<geneLocation type="plasmid" evidence="4">
    <name>pp97_a</name>
</geneLocation>
<dbReference type="OrthoDB" id="5242885at2"/>
<sequence>MPNAVLNDVLELEDWLEYIGGAVAYSGNTDLLAAFNASNVTQLTVGEFLAIIDAAEQAILAIDWQEIVSQVAALLETPIISEQLTAVEKQAILDAIAQIEPSDITDGFDLLRTEFAGIETGTLVVDALNIVGVETPVGTAANDVLTGTVGSDDVGLAAGDDVFVAGQGDLGNDTIRGGAGNDTINGGSGQDELFGGSGEDLLRGGWGSDLMKGGRQADVLNGAQGRDTIYGEGGADRLDGGSGNDRLVGGAGHDTILGGSGIDRLFGGSGNDSLVGGAQADYFIFRGNFGDDTIRGFAARSDAEKIDLRAVAAISDLTDLRGNHLSQDGNNAIIEDGLGNTITLLGVDIDDLGTGDFLF</sequence>
<gene>
    <name evidence="3" type="ORF">PhaeoP97_03616</name>
</gene>
<evidence type="ECO:0000256" key="1">
    <source>
        <dbReference type="ARBA" id="ARBA00004613"/>
    </source>
</evidence>
<dbReference type="AlphaFoldDB" id="A0A1L3IA54"/>
<reference evidence="4" key="1">
    <citation type="submission" date="2016-07" db="EMBL/GenBank/DDBJ databases">
        <title>Phaeobacter portensis sp. nov., a tropodithietic acid producing bacterium isolated from a German harbor.</title>
        <authorList>
            <person name="Freese H.M."/>
            <person name="Bunk B."/>
            <person name="Breider S."/>
            <person name="Brinkhoff T."/>
        </authorList>
    </citation>
    <scope>NUCLEOTIDE SEQUENCE [LARGE SCALE GENOMIC DNA]</scope>
    <source>
        <strain evidence="4">P97</strain>
        <plasmid evidence="4">pp97_a</plasmid>
    </source>
</reference>
<evidence type="ECO:0000256" key="2">
    <source>
        <dbReference type="ARBA" id="ARBA00022525"/>
    </source>
</evidence>
<dbReference type="InterPro" id="IPR018511">
    <property type="entry name" value="Hemolysin-typ_Ca-bd_CS"/>
</dbReference>
<dbReference type="KEGG" id="php:PhaeoP97_03616"/>
<dbReference type="PANTHER" id="PTHR38340">
    <property type="entry name" value="S-LAYER PROTEIN"/>
    <property type="match status" value="1"/>
</dbReference>
<protein>
    <submittedName>
        <fullName evidence="3">Hemolysin-type calcium-binding protein repeat protein (2 copies)</fullName>
    </submittedName>
</protein>